<feature type="non-terminal residue" evidence="1">
    <location>
        <position position="127"/>
    </location>
</feature>
<keyword evidence="2" id="KW-1185">Reference proteome</keyword>
<organism evidence="1 2">
    <name type="scientific">Mya arenaria</name>
    <name type="common">Soft-shell clam</name>
    <dbReference type="NCBI Taxonomy" id="6604"/>
    <lineage>
        <taxon>Eukaryota</taxon>
        <taxon>Metazoa</taxon>
        <taxon>Spiralia</taxon>
        <taxon>Lophotrochozoa</taxon>
        <taxon>Mollusca</taxon>
        <taxon>Bivalvia</taxon>
        <taxon>Autobranchia</taxon>
        <taxon>Heteroconchia</taxon>
        <taxon>Euheterodonta</taxon>
        <taxon>Imparidentia</taxon>
        <taxon>Neoheterodontei</taxon>
        <taxon>Myida</taxon>
        <taxon>Myoidea</taxon>
        <taxon>Myidae</taxon>
        <taxon>Mya</taxon>
    </lineage>
</organism>
<evidence type="ECO:0000313" key="1">
    <source>
        <dbReference type="EMBL" id="WAR05226.1"/>
    </source>
</evidence>
<name>A0ABY7E8I2_MYAAR</name>
<sequence>MSDLIACRADKSSISFCKTLSVTDRGNILNELTNQQLVDRYRFNRAGLNYLETVFGPALEPATMRHKSLSAMDKLLITLRVALGTYLMKVTYLMVNTIFLGTADMLGEGGYLPHTSIPSLVAKQHTT</sequence>
<accession>A0ABY7E8I2</accession>
<dbReference type="EMBL" id="CP111016">
    <property type="protein sequence ID" value="WAR05226.1"/>
    <property type="molecule type" value="Genomic_DNA"/>
</dbReference>
<evidence type="ECO:0000313" key="2">
    <source>
        <dbReference type="Proteomes" id="UP001164746"/>
    </source>
</evidence>
<proteinExistence type="predicted"/>
<protein>
    <submittedName>
        <fullName evidence="1">Uncharacterized protein</fullName>
    </submittedName>
</protein>
<gene>
    <name evidence="1" type="ORF">MAR_020595</name>
</gene>
<reference evidence="1" key="1">
    <citation type="submission" date="2022-11" db="EMBL/GenBank/DDBJ databases">
        <title>Centuries of genome instability and evolution in soft-shell clam transmissible cancer (bioRxiv).</title>
        <authorList>
            <person name="Hart S.F.M."/>
            <person name="Yonemitsu M.A."/>
            <person name="Giersch R.M."/>
            <person name="Beal B.F."/>
            <person name="Arriagada G."/>
            <person name="Davis B.W."/>
            <person name="Ostrander E.A."/>
            <person name="Goff S.P."/>
            <person name="Metzger M.J."/>
        </authorList>
    </citation>
    <scope>NUCLEOTIDE SEQUENCE</scope>
    <source>
        <strain evidence="1">MELC-2E11</strain>
        <tissue evidence="1">Siphon/mantle</tissue>
    </source>
</reference>
<dbReference type="Proteomes" id="UP001164746">
    <property type="component" value="Chromosome 5"/>
</dbReference>